<feature type="signal peptide" evidence="1">
    <location>
        <begin position="1"/>
        <end position="21"/>
    </location>
</feature>
<dbReference type="GO" id="GO:0004519">
    <property type="term" value="F:endonuclease activity"/>
    <property type="evidence" value="ECO:0007669"/>
    <property type="project" value="UniProtKB-KW"/>
</dbReference>
<dbReference type="AlphaFoldDB" id="A0A218YZ53"/>
<keyword evidence="2" id="KW-0255">Endonuclease</keyword>
<evidence type="ECO:0000313" key="2">
    <source>
        <dbReference type="EMBL" id="OWP00928.1"/>
    </source>
</evidence>
<keyword evidence="2" id="KW-0540">Nuclease</keyword>
<name>A0A218YZ53_9HELO</name>
<evidence type="ECO:0000256" key="1">
    <source>
        <dbReference type="SAM" id="SignalP"/>
    </source>
</evidence>
<dbReference type="Proteomes" id="UP000242519">
    <property type="component" value="Unassembled WGS sequence"/>
</dbReference>
<protein>
    <submittedName>
        <fullName evidence="2">DNA endonuclease V</fullName>
    </submittedName>
</protein>
<organism evidence="2 3">
    <name type="scientific">Diplocarpon coronariae</name>
    <dbReference type="NCBI Taxonomy" id="2795749"/>
    <lineage>
        <taxon>Eukaryota</taxon>
        <taxon>Fungi</taxon>
        <taxon>Dikarya</taxon>
        <taxon>Ascomycota</taxon>
        <taxon>Pezizomycotina</taxon>
        <taxon>Leotiomycetes</taxon>
        <taxon>Helotiales</taxon>
        <taxon>Drepanopezizaceae</taxon>
        <taxon>Diplocarpon</taxon>
    </lineage>
</organism>
<proteinExistence type="predicted"/>
<comment type="caution">
    <text evidence="2">The sequence shown here is derived from an EMBL/GenBank/DDBJ whole genome shotgun (WGS) entry which is preliminary data.</text>
</comment>
<keyword evidence="3" id="KW-1185">Reference proteome</keyword>
<keyword evidence="2" id="KW-0378">Hydrolase</keyword>
<sequence>MLHAAVPFATFDIIWWWVGLGLPTGEYTLYGKNKKCYNFPGLFAYPTGSPISESPLLPTPIIPFSSPGCWVYRAANCLGGEDGIFTGVGSEGYQIYDGDSQSLICAKST</sequence>
<dbReference type="OrthoDB" id="3509578at2759"/>
<gene>
    <name evidence="2" type="ORF">B2J93_224</name>
</gene>
<reference evidence="2 3" key="1">
    <citation type="submission" date="2017-04" db="EMBL/GenBank/DDBJ databases">
        <title>Draft genome sequence of Marssonina coronaria NL1: causal agent of apple blotch.</title>
        <authorList>
            <person name="Cheng Q."/>
        </authorList>
    </citation>
    <scope>NUCLEOTIDE SEQUENCE [LARGE SCALE GENOMIC DNA]</scope>
    <source>
        <strain evidence="2 3">NL1</strain>
    </source>
</reference>
<feature type="chain" id="PRO_5011990493" evidence="1">
    <location>
        <begin position="22"/>
        <end position="109"/>
    </location>
</feature>
<keyword evidence="1" id="KW-0732">Signal</keyword>
<evidence type="ECO:0000313" key="3">
    <source>
        <dbReference type="Proteomes" id="UP000242519"/>
    </source>
</evidence>
<dbReference type="EMBL" id="MZNU01000298">
    <property type="protein sequence ID" value="OWP00928.1"/>
    <property type="molecule type" value="Genomic_DNA"/>
</dbReference>
<accession>A0A218YZ53</accession>
<dbReference type="InParanoid" id="A0A218YZ53"/>